<dbReference type="AlphaFoldDB" id="A0A8T0WM10"/>
<accession>A0A8T0WM10</accession>
<comment type="caution">
    <text evidence="3">The sequence shown here is derived from an EMBL/GenBank/DDBJ whole genome shotgun (WGS) entry which is preliminary data.</text>
</comment>
<sequence length="105" mass="10069">MAAAAAARSTPSGVPAPRVPPVVVVVVVVLLLVLVGAPCGGARPMREGVGSGTATATARARASPALDDVGHWPRGGVATAAGAHRVTTVGGGAPTPPSGPSQNHN</sequence>
<evidence type="ECO:0000313" key="3">
    <source>
        <dbReference type="EMBL" id="KAG2648355.1"/>
    </source>
</evidence>
<proteinExistence type="predicted"/>
<keyword evidence="2" id="KW-0812">Transmembrane</keyword>
<keyword evidence="2" id="KW-1133">Transmembrane helix</keyword>
<name>A0A8T0WM10_PANVG</name>
<evidence type="ECO:0000313" key="4">
    <source>
        <dbReference type="Proteomes" id="UP000823388"/>
    </source>
</evidence>
<gene>
    <name evidence="3" type="ORF">PVAP13_1NG034100</name>
</gene>
<feature type="compositionally biased region" description="Low complexity" evidence="1">
    <location>
        <begin position="53"/>
        <end position="62"/>
    </location>
</feature>
<reference evidence="3" key="1">
    <citation type="submission" date="2020-05" db="EMBL/GenBank/DDBJ databases">
        <title>WGS assembly of Panicum virgatum.</title>
        <authorList>
            <person name="Lovell J.T."/>
            <person name="Jenkins J."/>
            <person name="Shu S."/>
            <person name="Juenger T.E."/>
            <person name="Schmutz J."/>
        </authorList>
    </citation>
    <scope>NUCLEOTIDE SEQUENCE</scope>
    <source>
        <strain evidence="3">AP13</strain>
    </source>
</reference>
<evidence type="ECO:0000256" key="2">
    <source>
        <dbReference type="SAM" id="Phobius"/>
    </source>
</evidence>
<feature type="transmembrane region" description="Helical" evidence="2">
    <location>
        <begin position="19"/>
        <end position="37"/>
    </location>
</feature>
<keyword evidence="2" id="KW-0472">Membrane</keyword>
<dbReference type="Proteomes" id="UP000823388">
    <property type="component" value="Chromosome 1N"/>
</dbReference>
<organism evidence="3 4">
    <name type="scientific">Panicum virgatum</name>
    <name type="common">Blackwell switchgrass</name>
    <dbReference type="NCBI Taxonomy" id="38727"/>
    <lineage>
        <taxon>Eukaryota</taxon>
        <taxon>Viridiplantae</taxon>
        <taxon>Streptophyta</taxon>
        <taxon>Embryophyta</taxon>
        <taxon>Tracheophyta</taxon>
        <taxon>Spermatophyta</taxon>
        <taxon>Magnoliopsida</taxon>
        <taxon>Liliopsida</taxon>
        <taxon>Poales</taxon>
        <taxon>Poaceae</taxon>
        <taxon>PACMAD clade</taxon>
        <taxon>Panicoideae</taxon>
        <taxon>Panicodae</taxon>
        <taxon>Paniceae</taxon>
        <taxon>Panicinae</taxon>
        <taxon>Panicum</taxon>
        <taxon>Panicum sect. Hiantes</taxon>
    </lineage>
</organism>
<feature type="region of interest" description="Disordered" evidence="1">
    <location>
        <begin position="42"/>
        <end position="105"/>
    </location>
</feature>
<protein>
    <submittedName>
        <fullName evidence="3">Uncharacterized protein</fullName>
    </submittedName>
</protein>
<dbReference type="EMBL" id="CM029038">
    <property type="protein sequence ID" value="KAG2648355.1"/>
    <property type="molecule type" value="Genomic_DNA"/>
</dbReference>
<keyword evidence="4" id="KW-1185">Reference proteome</keyword>
<evidence type="ECO:0000256" key="1">
    <source>
        <dbReference type="SAM" id="MobiDB-lite"/>
    </source>
</evidence>